<feature type="region of interest" description="Disordered" evidence="15">
    <location>
        <begin position="186"/>
        <end position="212"/>
    </location>
</feature>
<keyword evidence="3" id="KW-1003">Cell membrane</keyword>
<evidence type="ECO:0000256" key="14">
    <source>
        <dbReference type="ARBA" id="ARBA00023264"/>
    </source>
</evidence>
<evidence type="ECO:0000256" key="4">
    <source>
        <dbReference type="ARBA" id="ARBA00022516"/>
    </source>
</evidence>
<evidence type="ECO:0000256" key="8">
    <source>
        <dbReference type="ARBA" id="ARBA00022777"/>
    </source>
</evidence>
<keyword evidence="18" id="KW-1185">Reference proteome</keyword>
<keyword evidence="7" id="KW-0547">Nucleotide-binding</keyword>
<comment type="similarity">
    <text evidence="2">Belongs to the bacterial diacylglycerol kinase family.</text>
</comment>
<keyword evidence="12 16" id="KW-0472">Membrane</keyword>
<dbReference type="Gene3D" id="1.10.287.3610">
    <property type="match status" value="1"/>
</dbReference>
<feature type="transmembrane region" description="Helical" evidence="16">
    <location>
        <begin position="62"/>
        <end position="78"/>
    </location>
</feature>
<dbReference type="InterPro" id="IPR033717">
    <property type="entry name" value="UDPK"/>
</dbReference>
<accession>A0ABZ0QN50</accession>
<keyword evidence="4" id="KW-0444">Lipid biosynthesis</keyword>
<reference evidence="17 18" key="1">
    <citation type="submission" date="2023-08" db="EMBL/GenBank/DDBJ databases">
        <title>Genome sequence of Thermaerobacter compostii strain Ins1, a spore-forming filamentous bacterium isolated from a deep geothermal reservoir.</title>
        <authorList>
            <person name="Bregnard D."/>
            <person name="Gonzalez D."/>
            <person name="Junier P."/>
        </authorList>
    </citation>
    <scope>NUCLEOTIDE SEQUENCE [LARGE SCALE GENOMIC DNA]</scope>
    <source>
        <strain evidence="17 18">Ins1</strain>
    </source>
</reference>
<dbReference type="Pfam" id="PF01219">
    <property type="entry name" value="DAGK_prokar"/>
    <property type="match status" value="1"/>
</dbReference>
<evidence type="ECO:0000256" key="3">
    <source>
        <dbReference type="ARBA" id="ARBA00022475"/>
    </source>
</evidence>
<organism evidence="17 18">
    <name type="scientific">Thermaerobacter composti</name>
    <dbReference type="NCBI Taxonomy" id="554949"/>
    <lineage>
        <taxon>Bacteria</taxon>
        <taxon>Bacillati</taxon>
        <taxon>Bacillota</taxon>
        <taxon>Clostridia</taxon>
        <taxon>Eubacteriales</taxon>
        <taxon>Clostridiales Family XVII. Incertae Sedis</taxon>
        <taxon>Thermaerobacter</taxon>
    </lineage>
</organism>
<evidence type="ECO:0000256" key="2">
    <source>
        <dbReference type="ARBA" id="ARBA00005967"/>
    </source>
</evidence>
<feature type="compositionally biased region" description="Low complexity" evidence="15">
    <location>
        <begin position="15"/>
        <end position="37"/>
    </location>
</feature>
<evidence type="ECO:0000256" key="1">
    <source>
        <dbReference type="ARBA" id="ARBA00004651"/>
    </source>
</evidence>
<dbReference type="PANTHER" id="PTHR34299:SF1">
    <property type="entry name" value="DIACYLGLYCEROL KINASE"/>
    <property type="match status" value="1"/>
</dbReference>
<feature type="transmembrane region" description="Helical" evidence="16">
    <location>
        <begin position="84"/>
        <end position="104"/>
    </location>
</feature>
<dbReference type="PANTHER" id="PTHR34299">
    <property type="entry name" value="DIACYLGLYCEROL KINASE"/>
    <property type="match status" value="1"/>
</dbReference>
<dbReference type="EMBL" id="CP132508">
    <property type="protein sequence ID" value="WPD18913.1"/>
    <property type="molecule type" value="Genomic_DNA"/>
</dbReference>
<keyword evidence="11" id="KW-0443">Lipid metabolism</keyword>
<dbReference type="InterPro" id="IPR036945">
    <property type="entry name" value="DAGK_sf"/>
</dbReference>
<evidence type="ECO:0000256" key="16">
    <source>
        <dbReference type="SAM" id="Phobius"/>
    </source>
</evidence>
<keyword evidence="14" id="KW-1208">Phospholipid metabolism</keyword>
<evidence type="ECO:0000256" key="11">
    <source>
        <dbReference type="ARBA" id="ARBA00023098"/>
    </source>
</evidence>
<evidence type="ECO:0000256" key="7">
    <source>
        <dbReference type="ARBA" id="ARBA00022741"/>
    </source>
</evidence>
<feature type="region of interest" description="Disordered" evidence="15">
    <location>
        <begin position="1"/>
        <end position="37"/>
    </location>
</feature>
<dbReference type="GO" id="GO:0016301">
    <property type="term" value="F:kinase activity"/>
    <property type="evidence" value="ECO:0007669"/>
    <property type="project" value="UniProtKB-KW"/>
</dbReference>
<keyword evidence="8 17" id="KW-0418">Kinase</keyword>
<evidence type="ECO:0000256" key="15">
    <source>
        <dbReference type="SAM" id="MobiDB-lite"/>
    </source>
</evidence>
<gene>
    <name evidence="17" type="ORF">Q5761_11210</name>
</gene>
<feature type="transmembrane region" description="Helical" evidence="16">
    <location>
        <begin position="125"/>
        <end position="145"/>
    </location>
</feature>
<evidence type="ECO:0000256" key="12">
    <source>
        <dbReference type="ARBA" id="ARBA00023136"/>
    </source>
</evidence>
<evidence type="ECO:0000256" key="13">
    <source>
        <dbReference type="ARBA" id="ARBA00023209"/>
    </source>
</evidence>
<name>A0ABZ0QN50_9FIRM</name>
<keyword evidence="13" id="KW-0594">Phospholipid biosynthesis</keyword>
<comment type="subcellular location">
    <subcellularLocation>
        <location evidence="1">Cell membrane</location>
        <topology evidence="1">Multi-pass membrane protein</topology>
    </subcellularLocation>
</comment>
<evidence type="ECO:0000313" key="18">
    <source>
        <dbReference type="Proteomes" id="UP001304683"/>
    </source>
</evidence>
<keyword evidence="9" id="KW-0067">ATP-binding</keyword>
<sequence length="212" mass="22270">MRRRGHGSAGGTGEAARPGAGRTGSRPPSRPGPGRAGSLAESFRCAWAGFLWIWRTEANMRLHLAAATLLFTAAWWLGATPEEWALLLLAAGLVVLLEWINTAIEGAVDLATEGFRPLAGRVKDVAAGAVLVAALLATVTGLVVLGAELRRLPGLLLVHARDQPWRLGPLLVALYLVMSSRAVRQAARQGPASGDEPAGGRGPRPRNEEGEG</sequence>
<dbReference type="CDD" id="cd14265">
    <property type="entry name" value="UDPK_IM_like"/>
    <property type="match status" value="1"/>
</dbReference>
<keyword evidence="6 16" id="KW-0812">Transmembrane</keyword>
<dbReference type="EC" id="2.7.1.-" evidence="17"/>
<dbReference type="InterPro" id="IPR000829">
    <property type="entry name" value="DAGK"/>
</dbReference>
<evidence type="ECO:0000256" key="9">
    <source>
        <dbReference type="ARBA" id="ARBA00022840"/>
    </source>
</evidence>
<evidence type="ECO:0000256" key="10">
    <source>
        <dbReference type="ARBA" id="ARBA00022989"/>
    </source>
</evidence>
<keyword evidence="10 16" id="KW-1133">Transmembrane helix</keyword>
<evidence type="ECO:0000256" key="6">
    <source>
        <dbReference type="ARBA" id="ARBA00022692"/>
    </source>
</evidence>
<evidence type="ECO:0000313" key="17">
    <source>
        <dbReference type="EMBL" id="WPD18913.1"/>
    </source>
</evidence>
<proteinExistence type="inferred from homology"/>
<dbReference type="RefSeq" id="WP_318750646.1">
    <property type="nucleotide sequence ID" value="NZ_CP132508.1"/>
</dbReference>
<keyword evidence="5 17" id="KW-0808">Transferase</keyword>
<evidence type="ECO:0000256" key="5">
    <source>
        <dbReference type="ARBA" id="ARBA00022679"/>
    </source>
</evidence>
<dbReference type="PROSITE" id="PS01069">
    <property type="entry name" value="DAGK_PROKAR"/>
    <property type="match status" value="1"/>
</dbReference>
<dbReference type="Proteomes" id="UP001304683">
    <property type="component" value="Chromosome"/>
</dbReference>
<protein>
    <submittedName>
        <fullName evidence="17">Diacylglycerol kinase family protein</fullName>
        <ecNumber evidence="17">2.7.1.-</ecNumber>
    </submittedName>
</protein>